<comment type="caution">
    <text evidence="1">The sequence shown here is derived from an EMBL/GenBank/DDBJ whole genome shotgun (WGS) entry which is preliminary data.</text>
</comment>
<dbReference type="RefSeq" id="WP_065143899.1">
    <property type="nucleotide sequence ID" value="NZ_LZLS01000091.1"/>
</dbReference>
<dbReference type="Gene3D" id="3.30.530.20">
    <property type="match status" value="1"/>
</dbReference>
<dbReference type="SUPFAM" id="SSF55961">
    <property type="entry name" value="Bet v1-like"/>
    <property type="match status" value="1"/>
</dbReference>
<protein>
    <recommendedName>
        <fullName evidence="3">Polyketide cyclase</fullName>
    </recommendedName>
</protein>
<proteinExistence type="predicted"/>
<organism evidence="1 2">
    <name type="scientific">Mycobacterium asiaticum</name>
    <dbReference type="NCBI Taxonomy" id="1790"/>
    <lineage>
        <taxon>Bacteria</taxon>
        <taxon>Bacillati</taxon>
        <taxon>Actinomycetota</taxon>
        <taxon>Actinomycetes</taxon>
        <taxon>Mycobacteriales</taxon>
        <taxon>Mycobacteriaceae</taxon>
        <taxon>Mycobacterium</taxon>
    </lineage>
</organism>
<dbReference type="Proteomes" id="UP000093928">
    <property type="component" value="Unassembled WGS sequence"/>
</dbReference>
<reference evidence="1 2" key="1">
    <citation type="submission" date="2016-06" db="EMBL/GenBank/DDBJ databases">
        <authorList>
            <person name="Kjaerup R.B."/>
            <person name="Dalgaard T.S."/>
            <person name="Juul-Madsen H.R."/>
        </authorList>
    </citation>
    <scope>NUCLEOTIDE SEQUENCE [LARGE SCALE GENOMIC DNA]</scope>
    <source>
        <strain evidence="1 2">1165133.8</strain>
    </source>
</reference>
<sequence length="167" mass="18778">MFACDAVDLDYVDIAPTRLQFTACIGRPTGEVFAALAHDPANWGEFFPGFDRTGHYQTPAPYGVGSRRVARFTGIKFEETILAWDEGKRWAFRVDSTQAPLFRAAVEDYHFETKGNNTTLLRWTFAYQPRFAFKLVGPVLPRALALAFARVGHNLEGGRWFSSQPPS</sequence>
<evidence type="ECO:0000313" key="1">
    <source>
        <dbReference type="EMBL" id="OBK27696.1"/>
    </source>
</evidence>
<dbReference type="OrthoDB" id="581838at2"/>
<dbReference type="EMBL" id="LZLS01000091">
    <property type="protein sequence ID" value="OBK27696.1"/>
    <property type="molecule type" value="Genomic_DNA"/>
</dbReference>
<accession>A0A1A3P0I5</accession>
<gene>
    <name evidence="1" type="ORF">A5634_22270</name>
</gene>
<evidence type="ECO:0008006" key="3">
    <source>
        <dbReference type="Google" id="ProtNLM"/>
    </source>
</evidence>
<name>A0A1A3P0I5_MYCAS</name>
<dbReference type="AlphaFoldDB" id="A0A1A3P0I5"/>
<evidence type="ECO:0000313" key="2">
    <source>
        <dbReference type="Proteomes" id="UP000093928"/>
    </source>
</evidence>
<dbReference type="InterPro" id="IPR023393">
    <property type="entry name" value="START-like_dom_sf"/>
</dbReference>